<keyword evidence="2" id="KW-1185">Reference proteome</keyword>
<sequence length="58" mass="6783">MAGGILEGCPMYRQEYIQYDIYRDNVWVQFSLDKDTVSESVDVIERPERYAGIGSRFD</sequence>
<dbReference type="Proteomes" id="UP000007178">
    <property type="component" value="Segment"/>
</dbReference>
<evidence type="ECO:0000313" key="2">
    <source>
        <dbReference type="Proteomes" id="UP000007178"/>
    </source>
</evidence>
<name>A0ACD4B120_9CAUD</name>
<proteinExistence type="predicted"/>
<dbReference type="EMBL" id="JQ245707">
    <property type="protein sequence ID" value="UTS51922.1"/>
    <property type="molecule type" value="Genomic_DNA"/>
</dbReference>
<reference evidence="1 2" key="1">
    <citation type="journal article" date="2012" name="Proc. Natl. Acad. Sci. U.S.A.">
        <title>A novel lineage of myoviruses infecting cyanobacteria is widespread in the oceans.</title>
        <authorList>
            <person name="Sabehi G."/>
            <person name="Shaulov L."/>
            <person name="Silver D.H."/>
            <person name="Yanai I."/>
            <person name="Harel A."/>
            <person name="Lindell D."/>
        </authorList>
    </citation>
    <scope>NUCLEOTIDE SEQUENCE [LARGE SCALE GENOMIC DNA]</scope>
</reference>
<organism evidence="1 2">
    <name type="scientific">Cyanophage S-TIM5</name>
    <dbReference type="NCBI Taxonomy" id="1137745"/>
    <lineage>
        <taxon>Viruses</taxon>
        <taxon>Duplodnaviria</taxon>
        <taxon>Heunggongvirae</taxon>
        <taxon>Uroviricota</taxon>
        <taxon>Caudoviricetes</taxon>
        <taxon>Aurunvirus</taxon>
        <taxon>Aurunvirus STIM5</taxon>
    </lineage>
</organism>
<evidence type="ECO:0000313" key="1">
    <source>
        <dbReference type="EMBL" id="UTS51922.1"/>
    </source>
</evidence>
<accession>A0ACD4B120</accession>
<protein>
    <submittedName>
        <fullName evidence="1">Uncharacterized protein</fullName>
    </submittedName>
</protein>